<dbReference type="Pfam" id="PF13873">
    <property type="entry name" value="Myb_DNA-bind_5"/>
    <property type="match status" value="1"/>
</dbReference>
<evidence type="ECO:0000256" key="4">
    <source>
        <dbReference type="ARBA" id="ARBA00023163"/>
    </source>
</evidence>
<dbReference type="Proteomes" id="UP001162164">
    <property type="component" value="Unassembled WGS sequence"/>
</dbReference>
<evidence type="ECO:0000259" key="6">
    <source>
        <dbReference type="Pfam" id="PF13873"/>
    </source>
</evidence>
<comment type="subunit">
    <text evidence="1">Self-associates forming complexes of several hundred monomers.</text>
</comment>
<evidence type="ECO:0000256" key="1">
    <source>
        <dbReference type="ARBA" id="ARBA00011764"/>
    </source>
</evidence>
<evidence type="ECO:0000256" key="3">
    <source>
        <dbReference type="ARBA" id="ARBA00023015"/>
    </source>
</evidence>
<evidence type="ECO:0000256" key="2">
    <source>
        <dbReference type="ARBA" id="ARBA00016807"/>
    </source>
</evidence>
<proteinExistence type="predicted"/>
<feature type="domain" description="Myb/SANT-like DNA-binding" evidence="6">
    <location>
        <begin position="14"/>
        <end position="81"/>
    </location>
</feature>
<evidence type="ECO:0000313" key="8">
    <source>
        <dbReference type="Proteomes" id="UP001162164"/>
    </source>
</evidence>
<comment type="function">
    <text evidence="5">Involved in transvection phenomena (= synapsis-dependent gene expression), where the synaptic pairing of chromosomes carrying genes with which zeste interacts influences the expression of these genes. Zeste binds to DNA and stimulates transcription from a nearby promoter.</text>
</comment>
<protein>
    <recommendedName>
        <fullName evidence="2">Regulatory protein zeste</fullName>
    </recommendedName>
</protein>
<dbReference type="InterPro" id="IPR028002">
    <property type="entry name" value="Myb_DNA-bind_5"/>
</dbReference>
<evidence type="ECO:0000256" key="5">
    <source>
        <dbReference type="ARBA" id="ARBA00025466"/>
    </source>
</evidence>
<keyword evidence="4" id="KW-0804">Transcription</keyword>
<evidence type="ECO:0000313" key="7">
    <source>
        <dbReference type="EMBL" id="KAJ8974683.1"/>
    </source>
</evidence>
<name>A0ABQ9J9N8_9CUCU</name>
<reference evidence="7" key="1">
    <citation type="journal article" date="2023" name="Insect Mol. Biol.">
        <title>Genome sequencing provides insights into the evolution of gene families encoding plant cell wall-degrading enzymes in longhorned beetles.</title>
        <authorList>
            <person name="Shin N.R."/>
            <person name="Okamura Y."/>
            <person name="Kirsch R."/>
            <person name="Pauchet Y."/>
        </authorList>
    </citation>
    <scope>NUCLEOTIDE SEQUENCE</scope>
    <source>
        <strain evidence="7">MMC_N1</strain>
    </source>
</reference>
<accession>A0ABQ9J9N8</accession>
<dbReference type="EMBL" id="JAPWTJ010000949">
    <property type="protein sequence ID" value="KAJ8974683.1"/>
    <property type="molecule type" value="Genomic_DNA"/>
</dbReference>
<sequence>MELVSEENCKKRRRTKNTSPEQYELYLNYLESDYYFRSNTMNPTLGDNYLKDKWKELSDRLNSLGQGPCLSVQEWMKVKNRVICLKCRESFHPACLKQASELKKTDCKHETTEVPTNMDLPDETQVGNKEIQLLLQQIIKDKETIIGDKVQLILLLEEKVTFLENKIIKMENAPCQDKSAKNAIPKEINVVTKKGITKYK</sequence>
<keyword evidence="3" id="KW-0805">Transcription regulation</keyword>
<keyword evidence="8" id="KW-1185">Reference proteome</keyword>
<organism evidence="7 8">
    <name type="scientific">Molorchus minor</name>
    <dbReference type="NCBI Taxonomy" id="1323400"/>
    <lineage>
        <taxon>Eukaryota</taxon>
        <taxon>Metazoa</taxon>
        <taxon>Ecdysozoa</taxon>
        <taxon>Arthropoda</taxon>
        <taxon>Hexapoda</taxon>
        <taxon>Insecta</taxon>
        <taxon>Pterygota</taxon>
        <taxon>Neoptera</taxon>
        <taxon>Endopterygota</taxon>
        <taxon>Coleoptera</taxon>
        <taxon>Polyphaga</taxon>
        <taxon>Cucujiformia</taxon>
        <taxon>Chrysomeloidea</taxon>
        <taxon>Cerambycidae</taxon>
        <taxon>Lamiinae</taxon>
        <taxon>Monochamini</taxon>
        <taxon>Molorchus</taxon>
    </lineage>
</organism>
<gene>
    <name evidence="7" type="ORF">NQ317_019839</name>
</gene>
<comment type="caution">
    <text evidence="7">The sequence shown here is derived from an EMBL/GenBank/DDBJ whole genome shotgun (WGS) entry which is preliminary data.</text>
</comment>